<feature type="chain" id="PRO_5012851771" evidence="4">
    <location>
        <begin position="25"/>
        <end position="566"/>
    </location>
</feature>
<keyword evidence="8" id="KW-1185">Reference proteome</keyword>
<dbReference type="Gene3D" id="2.40.160.50">
    <property type="entry name" value="membrane protein fhac: a member of the omp85/tpsb transporter family"/>
    <property type="match status" value="1"/>
</dbReference>
<evidence type="ECO:0000256" key="2">
    <source>
        <dbReference type="ARBA" id="ARBA00022692"/>
    </source>
</evidence>
<dbReference type="PANTHER" id="PTHR34597:SF1">
    <property type="entry name" value="HEME_HEMOPEXIN TRANSPORTER PROTEIN HUXB"/>
    <property type="match status" value="1"/>
</dbReference>
<dbReference type="Pfam" id="PF03865">
    <property type="entry name" value="ShlB"/>
    <property type="match status" value="1"/>
</dbReference>
<keyword evidence="3" id="KW-0998">Cell outer membrane</keyword>
<keyword evidence="2" id="KW-0812">Transmembrane</keyword>
<keyword evidence="4" id="KW-0732">Signal</keyword>
<reference evidence="7 8" key="1">
    <citation type="submission" date="2017-06" db="EMBL/GenBank/DDBJ databases">
        <title>Complete genome sequence of Nitrospirillum amazonense strain CBAmC, an endophytic nitrogen-fixing and plant growth-promoting bacterium, isolated from sugarcane.</title>
        <authorList>
            <person name="Schwab S."/>
            <person name="dos Santos Teixeira K.R."/>
            <person name="Simoes Araujo J.L."/>
            <person name="Soares Vidal M."/>
            <person name="Borges de Freitas H.R."/>
            <person name="Rivello Crivelaro A.L."/>
            <person name="Bueno de Camargo Nunes A."/>
            <person name="dos Santos C.M."/>
            <person name="Palmeira da Silva Rosa D."/>
            <person name="da Silva Padilha D."/>
            <person name="da Silva E."/>
            <person name="Araujo Terra L."/>
            <person name="Soares Mendes V."/>
            <person name="Farinelli L."/>
            <person name="Magalhaes Cruz L."/>
            <person name="Baldani J.I."/>
        </authorList>
    </citation>
    <scope>NUCLEOTIDE SEQUENCE [LARGE SCALE GENOMIC DNA]</scope>
    <source>
        <strain evidence="7 8">CBAmC</strain>
    </source>
</reference>
<dbReference type="GO" id="GO:0098046">
    <property type="term" value="C:type V protein secretion system complex"/>
    <property type="evidence" value="ECO:0007669"/>
    <property type="project" value="TreeGrafter"/>
</dbReference>
<dbReference type="EMBL" id="CP022112">
    <property type="protein sequence ID" value="ASG24530.1"/>
    <property type="molecule type" value="Genomic_DNA"/>
</dbReference>
<name>A0A248K136_9PROT</name>
<dbReference type="PANTHER" id="PTHR34597">
    <property type="entry name" value="SLR1661 PROTEIN"/>
    <property type="match status" value="1"/>
</dbReference>
<dbReference type="KEGG" id="nao:Y958_27065"/>
<keyword evidence="1" id="KW-0472">Membrane</keyword>
<evidence type="ECO:0000256" key="4">
    <source>
        <dbReference type="SAM" id="SignalP"/>
    </source>
</evidence>
<evidence type="ECO:0000313" key="7">
    <source>
        <dbReference type="EMBL" id="ASG24530.1"/>
    </source>
</evidence>
<dbReference type="Proteomes" id="UP000197153">
    <property type="component" value="Chromosome 3"/>
</dbReference>
<gene>
    <name evidence="7" type="ORF">Y958_27065</name>
</gene>
<dbReference type="GO" id="GO:0008320">
    <property type="term" value="F:protein transmembrane transporter activity"/>
    <property type="evidence" value="ECO:0007669"/>
    <property type="project" value="TreeGrafter"/>
</dbReference>
<evidence type="ECO:0000256" key="3">
    <source>
        <dbReference type="ARBA" id="ARBA00023237"/>
    </source>
</evidence>
<feature type="signal peptide" evidence="4">
    <location>
        <begin position="1"/>
        <end position="24"/>
    </location>
</feature>
<proteinExistence type="predicted"/>
<dbReference type="InterPro" id="IPR013686">
    <property type="entry name" value="Polypept-transport_assoc_ShlB"/>
</dbReference>
<organism evidence="7 8">
    <name type="scientific">Nitrospirillum viridazoti CBAmc</name>
    <dbReference type="NCBI Taxonomy" id="1441467"/>
    <lineage>
        <taxon>Bacteria</taxon>
        <taxon>Pseudomonadati</taxon>
        <taxon>Pseudomonadota</taxon>
        <taxon>Alphaproteobacteria</taxon>
        <taxon>Rhodospirillales</taxon>
        <taxon>Azospirillaceae</taxon>
        <taxon>Nitrospirillum</taxon>
        <taxon>Nitrospirillum viridazoti</taxon>
    </lineage>
</organism>
<evidence type="ECO:0000259" key="6">
    <source>
        <dbReference type="Pfam" id="PF08479"/>
    </source>
</evidence>
<accession>A0A248K136</accession>
<evidence type="ECO:0000256" key="1">
    <source>
        <dbReference type="ARBA" id="ARBA00022452"/>
    </source>
</evidence>
<evidence type="ECO:0000259" key="5">
    <source>
        <dbReference type="Pfam" id="PF03865"/>
    </source>
</evidence>
<protein>
    <submittedName>
        <fullName evidence="7">Hemin transporter</fullName>
    </submittedName>
</protein>
<sequence>MRILRTLLAATALVPLAMAKRSHAQDAGQILRDVERNIPRAAPQAPALPDLAPPTTEGEFLKAGETVHVTGFHIIATLIPEAELRDQLTSYVGRDCTLGDLREAAARISRYYAQHDLLARAVLPRQSLEGGVVTIQVLEARMGRVLVDPSSDVRLDADQAADFIFAQNPQGDPLRPSAVATGVSNLGLIPGMQALGVLDAGAEEGTTDVHLKMREPPLLTATALVDNNAPREIGGTRGLAIVTMTDAAGIGDQVAVTGQASQSSKYGQMLVGAPIWHEGLWLEASGAVLQYDVPEDINASTPAGDAQTAALTLRWLALRSSAAPVNLAFGLEHKWTSDKLADVVTASNRLGALTLAAHRLMRDDWQGGGAFTFDVQVKAGNVDLSHNAANQAIDQATARTQGHYVKASASVSRAQALWRGGDMLATLAAQVASKNLNSSEQFSLGGPTGVRAYPLNQGGGDQGAMLNLEVGQQVSTSIRFSAFWDGGWVEQHKETWGGWEGVGSPHNHYFLQGVGASVQWTPAGNVQMKATVAHRIGSDAGRTAQNLDLDGRRRELRAWMQVVLSV</sequence>
<dbReference type="AlphaFoldDB" id="A0A248K136"/>
<dbReference type="Pfam" id="PF08479">
    <property type="entry name" value="POTRA_2"/>
    <property type="match status" value="1"/>
</dbReference>
<evidence type="ECO:0000313" key="8">
    <source>
        <dbReference type="Proteomes" id="UP000197153"/>
    </source>
</evidence>
<feature type="domain" description="Polypeptide-transport-associated ShlB-type" evidence="6">
    <location>
        <begin position="76"/>
        <end position="139"/>
    </location>
</feature>
<dbReference type="Gene3D" id="3.10.20.310">
    <property type="entry name" value="membrane protein fhac"/>
    <property type="match status" value="1"/>
</dbReference>
<dbReference type="GO" id="GO:0046819">
    <property type="term" value="P:protein secretion by the type V secretion system"/>
    <property type="evidence" value="ECO:0007669"/>
    <property type="project" value="TreeGrafter"/>
</dbReference>
<dbReference type="InterPro" id="IPR051544">
    <property type="entry name" value="TPS_OM_transporter"/>
</dbReference>
<keyword evidence="1" id="KW-1134">Transmembrane beta strand</keyword>
<dbReference type="InterPro" id="IPR005565">
    <property type="entry name" value="Hemolysn_activator_HlyB_C"/>
</dbReference>
<feature type="domain" description="Haemolysin activator HlyB C-terminal" evidence="5">
    <location>
        <begin position="205"/>
        <end position="494"/>
    </location>
</feature>